<reference evidence="3 4" key="1">
    <citation type="journal article" date="2015" name="Appl. Environ. Microbiol.">
        <title>Aerobic and Anaerobic Thiosulfate Oxidation by a Cold-Adapted, Subglacial Chemoautotroph.</title>
        <authorList>
            <person name="Harrold Z.R."/>
            <person name="Skidmore M.L."/>
            <person name="Hamilton T.L."/>
            <person name="Desch L."/>
            <person name="Amada K."/>
            <person name="van Gelder W."/>
            <person name="Glover K."/>
            <person name="Roden E.E."/>
            <person name="Boyd E.S."/>
        </authorList>
    </citation>
    <scope>NUCLEOTIDE SEQUENCE [LARGE SCALE GENOMIC DNA]</scope>
    <source>
        <strain evidence="3 4">RG</strain>
    </source>
</reference>
<dbReference type="GO" id="GO:0003824">
    <property type="term" value="F:catalytic activity"/>
    <property type="evidence" value="ECO:0007669"/>
    <property type="project" value="UniProtKB-ARBA"/>
</dbReference>
<evidence type="ECO:0000256" key="1">
    <source>
        <dbReference type="SAM" id="Phobius"/>
    </source>
</evidence>
<keyword evidence="1" id="KW-0812">Transmembrane</keyword>
<dbReference type="Proteomes" id="UP000064243">
    <property type="component" value="Unassembled WGS sequence"/>
</dbReference>
<dbReference type="NCBIfam" id="TIGR00254">
    <property type="entry name" value="GGDEF"/>
    <property type="match status" value="1"/>
</dbReference>
<sequence>MQRGFSLTTSMAFAVLIALICGLTLNGLLQLQTLGSQIRTVLEIHNRKIDLITKIQVAAHLRTDSLFRMALANDPFEHDAYFHEFNRAGFLVGSGRNLLRQMGLSAAEQRSFDTQTRLVNDIESVQKQVIDLLNAERSADARRVLVQEAIPLQEAFNQQLADMRNLYQQVNLTAQQQAQQTYQNTFLFTLALGIAAVVLALLIARHTLRGARLRSQLIREQMGELERSRAALREEATHDPLTGLANRRLFYDRLHQAIRHAHRYGGKVGILYVDLDRFKDINDRLGHHVGDTVLTEVAKRLTTNIRDSDSVARLGGDEFVMLLEAVQGRQDCLAAARKIEQSLNGETSFYGLDVEIAASIGHALYPDDGTDEDALIRAADAAMYRVKSGSESAQQHRLPFQ</sequence>
<dbReference type="InterPro" id="IPR052163">
    <property type="entry name" value="DGC-Regulatory_Protein"/>
</dbReference>
<accession>A0A106BUP9</accession>
<gene>
    <name evidence="3" type="ORF">ABW22_02695</name>
</gene>
<dbReference type="Gene3D" id="3.30.70.270">
    <property type="match status" value="1"/>
</dbReference>
<evidence type="ECO:0000313" key="4">
    <source>
        <dbReference type="Proteomes" id="UP000064243"/>
    </source>
</evidence>
<dbReference type="EMBL" id="LDUG01000008">
    <property type="protein sequence ID" value="KVW98965.1"/>
    <property type="molecule type" value="Genomic_DNA"/>
</dbReference>
<evidence type="ECO:0000259" key="2">
    <source>
        <dbReference type="PROSITE" id="PS50887"/>
    </source>
</evidence>
<dbReference type="OrthoDB" id="9812260at2"/>
<comment type="caution">
    <text evidence="3">The sequence shown here is derived from an EMBL/GenBank/DDBJ whole genome shotgun (WGS) entry which is preliminary data.</text>
</comment>
<dbReference type="SUPFAM" id="SSF55073">
    <property type="entry name" value="Nucleotide cyclase"/>
    <property type="match status" value="1"/>
</dbReference>
<feature type="transmembrane region" description="Helical" evidence="1">
    <location>
        <begin position="185"/>
        <end position="204"/>
    </location>
</feature>
<keyword evidence="1" id="KW-0472">Membrane</keyword>
<dbReference type="Pfam" id="PF12729">
    <property type="entry name" value="4HB_MCP_1"/>
    <property type="match status" value="1"/>
</dbReference>
<dbReference type="PANTHER" id="PTHR46663">
    <property type="entry name" value="DIGUANYLATE CYCLASE DGCT-RELATED"/>
    <property type="match status" value="1"/>
</dbReference>
<feature type="domain" description="GGDEF" evidence="2">
    <location>
        <begin position="266"/>
        <end position="401"/>
    </location>
</feature>
<evidence type="ECO:0000313" key="3">
    <source>
        <dbReference type="EMBL" id="KVW98965.1"/>
    </source>
</evidence>
<dbReference type="FunFam" id="3.30.70.270:FF:000001">
    <property type="entry name" value="Diguanylate cyclase domain protein"/>
    <property type="match status" value="1"/>
</dbReference>
<dbReference type="InterPro" id="IPR000160">
    <property type="entry name" value="GGDEF_dom"/>
</dbReference>
<dbReference type="InterPro" id="IPR043128">
    <property type="entry name" value="Rev_trsase/Diguanyl_cyclase"/>
</dbReference>
<name>A0A106BUP9_THIDE</name>
<dbReference type="PATRIC" id="fig|36861.3.peg.3407"/>
<dbReference type="CDD" id="cd01949">
    <property type="entry name" value="GGDEF"/>
    <property type="match status" value="1"/>
</dbReference>
<dbReference type="InterPro" id="IPR029787">
    <property type="entry name" value="Nucleotide_cyclase"/>
</dbReference>
<keyword evidence="1" id="KW-1133">Transmembrane helix</keyword>
<dbReference type="Pfam" id="PF00990">
    <property type="entry name" value="GGDEF"/>
    <property type="match status" value="1"/>
</dbReference>
<organism evidence="3 4">
    <name type="scientific">Thiobacillus denitrificans</name>
    <dbReference type="NCBI Taxonomy" id="36861"/>
    <lineage>
        <taxon>Bacteria</taxon>
        <taxon>Pseudomonadati</taxon>
        <taxon>Pseudomonadota</taxon>
        <taxon>Betaproteobacteria</taxon>
        <taxon>Nitrosomonadales</taxon>
        <taxon>Thiobacillaceae</taxon>
        <taxon>Thiobacillus</taxon>
    </lineage>
</organism>
<dbReference type="STRING" id="1123392.GCA_000376425_00198"/>
<dbReference type="PANTHER" id="PTHR46663:SF2">
    <property type="entry name" value="GGDEF DOMAIN-CONTAINING PROTEIN"/>
    <property type="match status" value="1"/>
</dbReference>
<protein>
    <recommendedName>
        <fullName evidence="2">GGDEF domain-containing protein</fullName>
    </recommendedName>
</protein>
<dbReference type="PROSITE" id="PS50887">
    <property type="entry name" value="GGDEF"/>
    <property type="match status" value="1"/>
</dbReference>
<dbReference type="SMART" id="SM00267">
    <property type="entry name" value="GGDEF"/>
    <property type="match status" value="1"/>
</dbReference>
<proteinExistence type="predicted"/>
<dbReference type="AlphaFoldDB" id="A0A106BUP9"/>
<keyword evidence="4" id="KW-1185">Reference proteome</keyword>
<dbReference type="InterPro" id="IPR024478">
    <property type="entry name" value="HlyB_4HB_MCP"/>
</dbReference>